<organism evidence="2 3">
    <name type="scientific">Amycolatopsis xylanica</name>
    <dbReference type="NCBI Taxonomy" id="589385"/>
    <lineage>
        <taxon>Bacteria</taxon>
        <taxon>Bacillati</taxon>
        <taxon>Actinomycetota</taxon>
        <taxon>Actinomycetes</taxon>
        <taxon>Pseudonocardiales</taxon>
        <taxon>Pseudonocardiaceae</taxon>
        <taxon>Amycolatopsis</taxon>
    </lineage>
</organism>
<keyword evidence="3" id="KW-1185">Reference proteome</keyword>
<reference evidence="2 3" key="1">
    <citation type="submission" date="2016-10" db="EMBL/GenBank/DDBJ databases">
        <authorList>
            <person name="de Groot N.N."/>
        </authorList>
    </citation>
    <scope>NUCLEOTIDE SEQUENCE [LARGE SCALE GENOMIC DNA]</scope>
    <source>
        <strain evidence="2 3">CPCC 202699</strain>
    </source>
</reference>
<accession>A0A1H2T5R9</accession>
<dbReference type="InterPro" id="IPR027417">
    <property type="entry name" value="P-loop_NTPase"/>
</dbReference>
<dbReference type="OrthoDB" id="5167319at2"/>
<dbReference type="Proteomes" id="UP000199515">
    <property type="component" value="Unassembled WGS sequence"/>
</dbReference>
<dbReference type="RefSeq" id="WP_091285943.1">
    <property type="nucleotide sequence ID" value="NZ_FNON01000001.1"/>
</dbReference>
<name>A0A1H2T5R9_9PSEU</name>
<feature type="domain" description="AAA+ ATPase" evidence="1">
    <location>
        <begin position="36"/>
        <end position="256"/>
    </location>
</feature>
<dbReference type="SMART" id="SM00382">
    <property type="entry name" value="AAA"/>
    <property type="match status" value="1"/>
</dbReference>
<dbReference type="Pfam" id="PF25199">
    <property type="entry name" value="nSTAND_NTPase5"/>
    <property type="match status" value="1"/>
</dbReference>
<sequence length="633" mass="69663">MRAKLGDRLAAARRRAFVGREAELELFRSLVTPGSPGSVVFVHGPGGVGKSTLLRQFGWLAEDLGRRVVRLDGRELELPDVDDDHVVLIVDNAELIMPVERWLRDELFPVLAEDAVVVLGGREPPPVVFRTDPGWLSMVRPIRLANLDRSHGIELLRMRGVPDTLHGRALAFTHGHPLALALLADVSAQSDGLPETTATPEVLRVLLHSLIGTVPTPDHRAALEASAQVLVTTEPLLAAMLGLRNARELFDWLRGLSIMDYAPRGLFPHDFVRETLATELRWRNPEAYQRIRGRARAYYQQQFADSDAASQRASLLDFAFLYRENPILGPFLADVGPELTSGPPSPGEWPSLAAVIEKHEGDESAAIASRWYASQPSSVTVIRDSESAVGVIVAPALDAASEADVRADPAAVAVLPRLREGKVLLVRHWMSVDGHQRVSDVVTYITVVLIRLYLATPDLAQVFVTCADPGFWASAFRYTDFHPVPEAGAFGIFAHDWREVPPMTWMALMADRESVPETTALTEGEFAAAVKQALRDFTRDDRLAESPLAPAGKTPRERARALADLIRAAAAKMEASPKDRRGFRAVHHTYLQPAESQARAAELLDLPTSTYRRHLTAGVTRLTELLRTELGQD</sequence>
<gene>
    <name evidence="2" type="ORF">SAMN05421504_101466</name>
</gene>
<dbReference type="SUPFAM" id="SSF52540">
    <property type="entry name" value="P-loop containing nucleoside triphosphate hydrolases"/>
    <property type="match status" value="1"/>
</dbReference>
<dbReference type="EMBL" id="FNON01000001">
    <property type="protein sequence ID" value="SDW39222.1"/>
    <property type="molecule type" value="Genomic_DNA"/>
</dbReference>
<evidence type="ECO:0000313" key="3">
    <source>
        <dbReference type="Proteomes" id="UP000199515"/>
    </source>
</evidence>
<dbReference type="InterPro" id="IPR057574">
    <property type="entry name" value="nSTAND_NTPase5_dom"/>
</dbReference>
<proteinExistence type="predicted"/>
<evidence type="ECO:0000313" key="2">
    <source>
        <dbReference type="EMBL" id="SDW39222.1"/>
    </source>
</evidence>
<dbReference type="InterPro" id="IPR003593">
    <property type="entry name" value="AAA+_ATPase"/>
</dbReference>
<protein>
    <submittedName>
        <fullName evidence="2">AAA ATPase domain-containing protein</fullName>
    </submittedName>
</protein>
<evidence type="ECO:0000259" key="1">
    <source>
        <dbReference type="SMART" id="SM00382"/>
    </source>
</evidence>
<dbReference type="Gene3D" id="3.40.50.300">
    <property type="entry name" value="P-loop containing nucleotide triphosphate hydrolases"/>
    <property type="match status" value="1"/>
</dbReference>
<dbReference type="CDD" id="cd00009">
    <property type="entry name" value="AAA"/>
    <property type="match status" value="1"/>
</dbReference>
<dbReference type="STRING" id="589385.SAMN05421504_101466"/>
<dbReference type="AlphaFoldDB" id="A0A1H2T5R9"/>